<dbReference type="GO" id="GO:0003995">
    <property type="term" value="F:acyl-CoA dehydrogenase activity"/>
    <property type="evidence" value="ECO:0007669"/>
    <property type="project" value="InterPro"/>
</dbReference>
<dbReference type="Proteomes" id="UP000663841">
    <property type="component" value="Unassembled WGS sequence"/>
</dbReference>
<dbReference type="InterPro" id="IPR036250">
    <property type="entry name" value="AcylCo_DH-like_C"/>
</dbReference>
<dbReference type="GO" id="GO:0033539">
    <property type="term" value="P:fatty acid beta-oxidation using acyl-CoA dehydrogenase"/>
    <property type="evidence" value="ECO:0007669"/>
    <property type="project" value="TreeGrafter"/>
</dbReference>
<dbReference type="PANTHER" id="PTHR48083:SF28">
    <property type="entry name" value="ACYL-COA DEHYDROGENASE FAMILY PROTEIN (AFU_ORTHOLOGUE AFUA_6G10880)-RELATED"/>
    <property type="match status" value="1"/>
</dbReference>
<dbReference type="InterPro" id="IPR009075">
    <property type="entry name" value="AcylCo_DH/oxidase_C"/>
</dbReference>
<dbReference type="PROSITE" id="PS00072">
    <property type="entry name" value="ACYL_COA_DH_1"/>
    <property type="match status" value="1"/>
</dbReference>
<comment type="similarity">
    <text evidence="2">Belongs to the acyl-CoA dehydrogenase family.</text>
</comment>
<protein>
    <recommendedName>
        <fullName evidence="7">Cytochrome b5 heme-binding domain-containing protein</fullName>
    </recommendedName>
</protein>
<dbReference type="Gene3D" id="1.10.540.10">
    <property type="entry name" value="Acyl-CoA dehydrogenase/oxidase, N-terminal domain"/>
    <property type="match status" value="1"/>
</dbReference>
<dbReference type="InterPro" id="IPR006089">
    <property type="entry name" value="Acyl-CoA_DH_CS"/>
</dbReference>
<dbReference type="InterPro" id="IPR036400">
    <property type="entry name" value="Cyt_B5-like_heme/steroid_sf"/>
</dbReference>
<comment type="cofactor">
    <cofactor evidence="1">
        <name>FAD</name>
        <dbReference type="ChEBI" id="CHEBI:57692"/>
    </cofactor>
</comment>
<dbReference type="InterPro" id="IPR009100">
    <property type="entry name" value="AcylCoA_DH/oxidase_NM_dom_sf"/>
</dbReference>
<dbReference type="InterPro" id="IPR050741">
    <property type="entry name" value="Acyl-CoA_dehydrogenase"/>
</dbReference>
<dbReference type="PROSITE" id="PS50255">
    <property type="entry name" value="CYTOCHROME_B5_2"/>
    <property type="match status" value="1"/>
</dbReference>
<dbReference type="CDD" id="cd00567">
    <property type="entry name" value="ACAD"/>
    <property type="match status" value="1"/>
</dbReference>
<evidence type="ECO:0000313" key="9">
    <source>
        <dbReference type="Proteomes" id="UP000663841"/>
    </source>
</evidence>
<evidence type="ECO:0000313" key="8">
    <source>
        <dbReference type="EMBL" id="CAE6478054.1"/>
    </source>
</evidence>
<dbReference type="SUPFAM" id="SSF47203">
    <property type="entry name" value="Acyl-CoA dehydrogenase C-terminal domain-like"/>
    <property type="match status" value="1"/>
</dbReference>
<feature type="compositionally biased region" description="Polar residues" evidence="6">
    <location>
        <begin position="13"/>
        <end position="36"/>
    </location>
</feature>
<dbReference type="PANTHER" id="PTHR48083">
    <property type="entry name" value="MEDIUM-CHAIN SPECIFIC ACYL-COA DEHYDROGENASE, MITOCHONDRIAL-RELATED"/>
    <property type="match status" value="1"/>
</dbReference>
<feature type="domain" description="Cytochrome b5 heme-binding" evidence="7">
    <location>
        <begin position="41"/>
        <end position="120"/>
    </location>
</feature>
<feature type="region of interest" description="Disordered" evidence="6">
    <location>
        <begin position="1"/>
        <end position="36"/>
    </location>
</feature>
<dbReference type="EMBL" id="CAJMWW010000642">
    <property type="protein sequence ID" value="CAE6478054.1"/>
    <property type="molecule type" value="Genomic_DNA"/>
</dbReference>
<evidence type="ECO:0000259" key="7">
    <source>
        <dbReference type="PROSITE" id="PS50255"/>
    </source>
</evidence>
<reference evidence="8" key="1">
    <citation type="submission" date="2021-01" db="EMBL/GenBank/DDBJ databases">
        <authorList>
            <person name="Kaushik A."/>
        </authorList>
    </citation>
    <scope>NUCLEOTIDE SEQUENCE</scope>
    <source>
        <strain evidence="8">AG3-T5</strain>
    </source>
</reference>
<keyword evidence="3" id="KW-0285">Flavoprotein</keyword>
<gene>
    <name evidence="8" type="ORF">RDB_LOCUS197369</name>
</gene>
<dbReference type="Gene3D" id="3.10.120.10">
    <property type="entry name" value="Cytochrome b5-like heme/steroid binding domain"/>
    <property type="match status" value="1"/>
</dbReference>
<name>A0A8H3CAJ9_9AGAM</name>
<evidence type="ECO:0000256" key="3">
    <source>
        <dbReference type="ARBA" id="ARBA00022630"/>
    </source>
</evidence>
<dbReference type="InterPro" id="IPR046373">
    <property type="entry name" value="Acyl-CoA_Oxase/DH_mid-dom_sf"/>
</dbReference>
<sequence length="550" mass="61304">MVVPGGKRRETQHVISSRSFDMRSSQAPSHSTQSLPTSFNMRTILPEEVTKHNTPEDLWIVIDSEVYDLSRFANIHPGGKAVLFDPTVAGKDATEAFFSVHRSDVLEKPQFARLKIGTLPGNSRATATEVDKPDRLSKVPYAEPTWLLSEFKSPYYKESHRELQRRMRVLVDEVLFPDGQLKEADGKRASQQVLDEMTRLNVHAMRLGPGKHLKGRVLMEGVVKPEELVITQELVRVGTRGYGDALLSGMVIGLPPVLNFGSDAIRDQIVSDILNAKKVICLAISEPFAGSDVSGLRTTAVKSEDGKEWIINGTKKWITNGTFADYFVVGTRTDGGFTVILVPRVEGVETKPIKTSYSASAGTAYVTFDKVRVPVEYTLGEEDGGLYVLLSNFNHERWVLCCISARAQRLITEECFKWTYQRKAFGKRLIDQPVVRHKLATMMARCESVQNWLENVTHQMCCMSYHVQADKLAGQMGFLKMYSTQTAQKTAADAVQLFGGRGITQSGMGRFIEHAYRTIAFDSILGGTEDVMGDLGVRQAMRNMPEDARL</sequence>
<dbReference type="SUPFAM" id="SSF56645">
    <property type="entry name" value="Acyl-CoA dehydrogenase NM domain-like"/>
    <property type="match status" value="1"/>
</dbReference>
<dbReference type="Gene3D" id="1.20.140.10">
    <property type="entry name" value="Butyryl-CoA Dehydrogenase, subunit A, domain 3"/>
    <property type="match status" value="1"/>
</dbReference>
<dbReference type="Pfam" id="PF00173">
    <property type="entry name" value="Cyt-b5"/>
    <property type="match status" value="1"/>
</dbReference>
<evidence type="ECO:0000256" key="5">
    <source>
        <dbReference type="ARBA" id="ARBA00023002"/>
    </source>
</evidence>
<dbReference type="GO" id="GO:0050660">
    <property type="term" value="F:flavin adenine dinucleotide binding"/>
    <property type="evidence" value="ECO:0007669"/>
    <property type="project" value="InterPro"/>
</dbReference>
<dbReference type="AlphaFoldDB" id="A0A8H3CAJ9"/>
<keyword evidence="4" id="KW-0274">FAD</keyword>
<evidence type="ECO:0000256" key="1">
    <source>
        <dbReference type="ARBA" id="ARBA00001974"/>
    </source>
</evidence>
<dbReference type="Pfam" id="PF02770">
    <property type="entry name" value="Acyl-CoA_dh_M"/>
    <property type="match status" value="1"/>
</dbReference>
<dbReference type="InterPro" id="IPR037069">
    <property type="entry name" value="AcylCoA_DH/ox_N_sf"/>
</dbReference>
<dbReference type="InterPro" id="IPR006091">
    <property type="entry name" value="Acyl-CoA_Oxase/DH_mid-dom"/>
</dbReference>
<proteinExistence type="inferred from homology"/>
<dbReference type="SMART" id="SM01117">
    <property type="entry name" value="Cyt-b5"/>
    <property type="match status" value="1"/>
</dbReference>
<dbReference type="GO" id="GO:0005737">
    <property type="term" value="C:cytoplasm"/>
    <property type="evidence" value="ECO:0007669"/>
    <property type="project" value="TreeGrafter"/>
</dbReference>
<dbReference type="Pfam" id="PF00441">
    <property type="entry name" value="Acyl-CoA_dh_1"/>
    <property type="match status" value="1"/>
</dbReference>
<evidence type="ECO:0000256" key="2">
    <source>
        <dbReference type="ARBA" id="ARBA00009347"/>
    </source>
</evidence>
<evidence type="ECO:0000256" key="6">
    <source>
        <dbReference type="SAM" id="MobiDB-lite"/>
    </source>
</evidence>
<organism evidence="8 9">
    <name type="scientific">Rhizoctonia solani</name>
    <dbReference type="NCBI Taxonomy" id="456999"/>
    <lineage>
        <taxon>Eukaryota</taxon>
        <taxon>Fungi</taxon>
        <taxon>Dikarya</taxon>
        <taxon>Basidiomycota</taxon>
        <taxon>Agaricomycotina</taxon>
        <taxon>Agaricomycetes</taxon>
        <taxon>Cantharellales</taxon>
        <taxon>Ceratobasidiaceae</taxon>
        <taxon>Rhizoctonia</taxon>
    </lineage>
</organism>
<keyword evidence="5" id="KW-0560">Oxidoreductase</keyword>
<dbReference type="SUPFAM" id="SSF55856">
    <property type="entry name" value="Cytochrome b5-like heme/steroid binding domain"/>
    <property type="match status" value="1"/>
</dbReference>
<comment type="caution">
    <text evidence="8">The sequence shown here is derived from an EMBL/GenBank/DDBJ whole genome shotgun (WGS) entry which is preliminary data.</text>
</comment>
<accession>A0A8H3CAJ9</accession>
<dbReference type="Gene3D" id="2.40.110.10">
    <property type="entry name" value="Butyryl-CoA Dehydrogenase, subunit A, domain 2"/>
    <property type="match status" value="1"/>
</dbReference>
<dbReference type="InterPro" id="IPR001199">
    <property type="entry name" value="Cyt_B5-like_heme/steroid-bd"/>
</dbReference>
<evidence type="ECO:0000256" key="4">
    <source>
        <dbReference type="ARBA" id="ARBA00022827"/>
    </source>
</evidence>